<evidence type="ECO:0000313" key="6">
    <source>
        <dbReference type="Proteomes" id="UP001160625"/>
    </source>
</evidence>
<dbReference type="InterPro" id="IPR011701">
    <property type="entry name" value="MFS"/>
</dbReference>
<feature type="transmembrane region" description="Helical" evidence="4">
    <location>
        <begin position="48"/>
        <end position="71"/>
    </location>
</feature>
<accession>A0ABT6MXC6</accession>
<feature type="transmembrane region" description="Helical" evidence="4">
    <location>
        <begin position="205"/>
        <end position="230"/>
    </location>
</feature>
<reference evidence="5" key="1">
    <citation type="submission" date="2023-04" db="EMBL/GenBank/DDBJ databases">
        <title>Sphingomonas sp. MAHUQ-71 isolated from rice field.</title>
        <authorList>
            <person name="Huq M.A."/>
        </authorList>
    </citation>
    <scope>NUCLEOTIDE SEQUENCE</scope>
    <source>
        <strain evidence="5">MAHUQ-71</strain>
    </source>
</reference>
<organism evidence="5 6">
    <name type="scientific">Sphingomonas oryzagri</name>
    <dbReference type="NCBI Taxonomy" id="3042314"/>
    <lineage>
        <taxon>Bacteria</taxon>
        <taxon>Pseudomonadati</taxon>
        <taxon>Pseudomonadota</taxon>
        <taxon>Alphaproteobacteria</taxon>
        <taxon>Sphingomonadales</taxon>
        <taxon>Sphingomonadaceae</taxon>
        <taxon>Sphingomonas</taxon>
    </lineage>
</organism>
<gene>
    <name evidence="5" type="ORF">QGN17_02995</name>
</gene>
<feature type="transmembrane region" description="Helical" evidence="4">
    <location>
        <begin position="242"/>
        <end position="264"/>
    </location>
</feature>
<feature type="transmembrane region" description="Helical" evidence="4">
    <location>
        <begin position="328"/>
        <end position="351"/>
    </location>
</feature>
<feature type="transmembrane region" description="Helical" evidence="4">
    <location>
        <begin position="78"/>
        <end position="96"/>
    </location>
</feature>
<dbReference type="Pfam" id="PF07690">
    <property type="entry name" value="MFS_1"/>
    <property type="match status" value="1"/>
</dbReference>
<feature type="transmembrane region" description="Helical" evidence="4">
    <location>
        <begin position="102"/>
        <end position="124"/>
    </location>
</feature>
<dbReference type="InterPro" id="IPR036259">
    <property type="entry name" value="MFS_trans_sf"/>
</dbReference>
<feature type="transmembrane region" description="Helical" evidence="4">
    <location>
        <begin position="271"/>
        <end position="290"/>
    </location>
</feature>
<dbReference type="RefSeq" id="WP_281043030.1">
    <property type="nucleotide sequence ID" value="NZ_JARYGZ010000001.1"/>
</dbReference>
<feature type="transmembrane region" description="Helical" evidence="4">
    <location>
        <begin position="136"/>
        <end position="159"/>
    </location>
</feature>
<feature type="transmembrane region" description="Helical" evidence="4">
    <location>
        <begin position="165"/>
        <end position="184"/>
    </location>
</feature>
<feature type="transmembrane region" description="Helical" evidence="4">
    <location>
        <begin position="357"/>
        <end position="381"/>
    </location>
</feature>
<evidence type="ECO:0000256" key="1">
    <source>
        <dbReference type="ARBA" id="ARBA00022692"/>
    </source>
</evidence>
<evidence type="ECO:0000256" key="4">
    <source>
        <dbReference type="SAM" id="Phobius"/>
    </source>
</evidence>
<dbReference type="Proteomes" id="UP001160625">
    <property type="component" value="Unassembled WGS sequence"/>
</dbReference>
<protein>
    <submittedName>
        <fullName evidence="5">MFS transporter</fullName>
    </submittedName>
</protein>
<sequence length="393" mass="39590">MANGVSGETGSMRGRIAGAIALYTAGGLFWAFLPFFVALQIGQGGLSAASAGLLGTGYLAGFTLSSMAAIWWTRAFDIRAVIGLALLVVIAGFSILGILGGFALSLACCLLIGCAMAALWVVAYRMIAQSSKADRNFAAAIGISYPALALITFLASHVVVPHAGLAGVLLTIAALVAILGLGGFRVPAKLDISVASGVGAEGGRFSAGLLALASLLVVGFAFACIWSFGARLGADAGFDDRIVGAILSSNLLLTGIGSLGATAMGKRFGRLPPILASLILMGFCMAGLVAHASLTVFALSICGLGLAMGVAMPFQLAAIAADDRNGRLVSLIAAVQGGGTALAPPLAGWVLETHGAGAIALIGLISILIGLVCSILSHLVSIRRTRGLQRRAE</sequence>
<evidence type="ECO:0000313" key="5">
    <source>
        <dbReference type="EMBL" id="MDH7637688.1"/>
    </source>
</evidence>
<proteinExistence type="predicted"/>
<dbReference type="EMBL" id="JARYGZ010000001">
    <property type="protein sequence ID" value="MDH7637688.1"/>
    <property type="molecule type" value="Genomic_DNA"/>
</dbReference>
<dbReference type="SUPFAM" id="SSF103473">
    <property type="entry name" value="MFS general substrate transporter"/>
    <property type="match status" value="1"/>
</dbReference>
<keyword evidence="6" id="KW-1185">Reference proteome</keyword>
<keyword evidence="3 4" id="KW-0472">Membrane</keyword>
<dbReference type="Gene3D" id="1.20.1250.20">
    <property type="entry name" value="MFS general substrate transporter like domains"/>
    <property type="match status" value="2"/>
</dbReference>
<evidence type="ECO:0000256" key="3">
    <source>
        <dbReference type="ARBA" id="ARBA00023136"/>
    </source>
</evidence>
<name>A0ABT6MXC6_9SPHN</name>
<keyword evidence="2 4" id="KW-1133">Transmembrane helix</keyword>
<feature type="transmembrane region" description="Helical" evidence="4">
    <location>
        <begin position="296"/>
        <end position="321"/>
    </location>
</feature>
<feature type="transmembrane region" description="Helical" evidence="4">
    <location>
        <begin position="20"/>
        <end position="42"/>
    </location>
</feature>
<evidence type="ECO:0000256" key="2">
    <source>
        <dbReference type="ARBA" id="ARBA00022989"/>
    </source>
</evidence>
<keyword evidence="1 4" id="KW-0812">Transmembrane</keyword>
<comment type="caution">
    <text evidence="5">The sequence shown here is derived from an EMBL/GenBank/DDBJ whole genome shotgun (WGS) entry which is preliminary data.</text>
</comment>